<dbReference type="EMBL" id="JAHXRF010000010">
    <property type="protein sequence ID" value="MBW4865898.1"/>
    <property type="molecule type" value="Genomic_DNA"/>
</dbReference>
<dbReference type="PANTHER" id="PTHR43267">
    <property type="entry name" value="TRNA THREONYLCARBAMOYLADENOSINE DEHYDRATASE"/>
    <property type="match status" value="1"/>
</dbReference>
<dbReference type="GO" id="GO:0008641">
    <property type="term" value="F:ubiquitin-like modifier activating enzyme activity"/>
    <property type="evidence" value="ECO:0007669"/>
    <property type="project" value="InterPro"/>
</dbReference>
<sequence>MQNQFSRTQLLIGKPAMDTLSGARVAVFGIGGVGSYVTEVLARSGVGELDIFDDDRVCLTNVNRQLYALLSTVGKHKVDVAEERIHDINRHCIVHKYQMFYLPENADAIDLKQFDYVVDCIDTVSAKLELIKRCHRLHIPIISCMGAANKLDATSFKVADINKTKMDPLAKVIRKKLRKLNIPRLKVVYSEEEPIKQIDDPNISCRFHCICPDKDMRKCTDRRDIPASNAWVPAAAGLIIGGEVVKDLVKKANTLRIYPEEFETNPYAQTAAEKAKHHEDKYRKMMAEKRNGTWVDDKVVMKLPEGF</sequence>
<organism evidence="2 3">
    <name type="scientific">Segatella salivae</name>
    <dbReference type="NCBI Taxonomy" id="228604"/>
    <lineage>
        <taxon>Bacteria</taxon>
        <taxon>Pseudomonadati</taxon>
        <taxon>Bacteroidota</taxon>
        <taxon>Bacteroidia</taxon>
        <taxon>Bacteroidales</taxon>
        <taxon>Prevotellaceae</taxon>
        <taxon>Segatella</taxon>
    </lineage>
</organism>
<proteinExistence type="predicted"/>
<reference evidence="2" key="1">
    <citation type="submission" date="2021-07" db="EMBL/GenBank/DDBJ databases">
        <title>Genomic diversity and antimicrobial resistance of Prevotella spp. isolated from chronic lung disease airways.</title>
        <authorList>
            <person name="Webb K.A."/>
            <person name="Olagoke O.S."/>
            <person name="Baird T."/>
            <person name="Neill J."/>
            <person name="Pham A."/>
            <person name="Wells T.J."/>
            <person name="Ramsay K.A."/>
            <person name="Bell S.C."/>
            <person name="Sarovich D.S."/>
            <person name="Price E.P."/>
        </authorList>
    </citation>
    <scope>NUCLEOTIDE SEQUENCE</scope>
    <source>
        <strain evidence="2">SCHI0047.S.3</strain>
    </source>
</reference>
<comment type="caution">
    <text evidence="2">The sequence shown here is derived from an EMBL/GenBank/DDBJ whole genome shotgun (WGS) entry which is preliminary data.</text>
</comment>
<dbReference type="PANTHER" id="PTHR43267:SF1">
    <property type="entry name" value="TRNA THREONYLCARBAMOYLADENOSINE DEHYDRATASE"/>
    <property type="match status" value="1"/>
</dbReference>
<dbReference type="Proteomes" id="UP001196873">
    <property type="component" value="Unassembled WGS sequence"/>
</dbReference>
<evidence type="ECO:0000313" key="3">
    <source>
        <dbReference type="Proteomes" id="UP001196873"/>
    </source>
</evidence>
<protein>
    <submittedName>
        <fullName evidence="2">tRNA threonylcarbamoyladenosine dehydratase</fullName>
    </submittedName>
</protein>
<dbReference type="SUPFAM" id="SSF69572">
    <property type="entry name" value="Activating enzymes of the ubiquitin-like proteins"/>
    <property type="match status" value="1"/>
</dbReference>
<dbReference type="GO" id="GO:0061503">
    <property type="term" value="F:tRNA threonylcarbamoyladenosine dehydratase"/>
    <property type="evidence" value="ECO:0007669"/>
    <property type="project" value="TreeGrafter"/>
</dbReference>
<evidence type="ECO:0000313" key="2">
    <source>
        <dbReference type="EMBL" id="MBW4865898.1"/>
    </source>
</evidence>
<accession>A0AAW4NLK8</accession>
<name>A0AAW4NLK8_9BACT</name>
<dbReference type="AlphaFoldDB" id="A0AAW4NLK8"/>
<evidence type="ECO:0000259" key="1">
    <source>
        <dbReference type="Pfam" id="PF00899"/>
    </source>
</evidence>
<dbReference type="CDD" id="cd00755">
    <property type="entry name" value="YgdL_like"/>
    <property type="match status" value="1"/>
</dbReference>
<dbReference type="InterPro" id="IPR035985">
    <property type="entry name" value="Ubiquitin-activating_enz"/>
</dbReference>
<dbReference type="InterPro" id="IPR045886">
    <property type="entry name" value="ThiF/MoeB/HesA"/>
</dbReference>
<dbReference type="FunFam" id="3.40.50.720:FF:000141">
    <property type="entry name" value="tRNA threonylcarbamoyladenosine dehydratase"/>
    <property type="match status" value="1"/>
</dbReference>
<dbReference type="GO" id="GO:0061504">
    <property type="term" value="P:cyclic threonylcarbamoyladenosine biosynthetic process"/>
    <property type="evidence" value="ECO:0007669"/>
    <property type="project" value="TreeGrafter"/>
</dbReference>
<dbReference type="Pfam" id="PF00899">
    <property type="entry name" value="ThiF"/>
    <property type="match status" value="1"/>
</dbReference>
<dbReference type="Gene3D" id="3.40.50.720">
    <property type="entry name" value="NAD(P)-binding Rossmann-like Domain"/>
    <property type="match status" value="1"/>
</dbReference>
<feature type="domain" description="THIF-type NAD/FAD binding fold" evidence="1">
    <location>
        <begin position="10"/>
        <end position="254"/>
    </location>
</feature>
<dbReference type="RefSeq" id="WP_007133457.1">
    <property type="nucleotide sequence ID" value="NZ_CABKPN010000001.1"/>
</dbReference>
<dbReference type="InterPro" id="IPR000594">
    <property type="entry name" value="ThiF_NAD_FAD-bd"/>
</dbReference>
<gene>
    <name evidence="2" type="ORF">KZY68_07745</name>
</gene>